<accession>A0ABT9ZMZ2</accession>
<gene>
    <name evidence="2" type="ORF">J2S19_005003</name>
</gene>
<feature type="domain" description="RNA polymerase sigma-70 region 2" evidence="1">
    <location>
        <begin position="21"/>
        <end position="56"/>
    </location>
</feature>
<dbReference type="Pfam" id="PF04542">
    <property type="entry name" value="Sigma70_r2"/>
    <property type="match status" value="1"/>
</dbReference>
<proteinExistence type="predicted"/>
<keyword evidence="2" id="KW-0240">DNA-directed RNA polymerase</keyword>
<dbReference type="InterPro" id="IPR007627">
    <property type="entry name" value="RNA_pol_sigma70_r2"/>
</dbReference>
<organism evidence="2 3">
    <name type="scientific">Metabacillus malikii</name>
    <dbReference type="NCBI Taxonomy" id="1504265"/>
    <lineage>
        <taxon>Bacteria</taxon>
        <taxon>Bacillati</taxon>
        <taxon>Bacillota</taxon>
        <taxon>Bacilli</taxon>
        <taxon>Bacillales</taxon>
        <taxon>Bacillaceae</taxon>
        <taxon>Metabacillus</taxon>
    </lineage>
</organism>
<reference evidence="2 3" key="1">
    <citation type="submission" date="2023-07" db="EMBL/GenBank/DDBJ databases">
        <title>Genomic Encyclopedia of Type Strains, Phase IV (KMG-IV): sequencing the most valuable type-strain genomes for metagenomic binning, comparative biology and taxonomic classification.</title>
        <authorList>
            <person name="Goeker M."/>
        </authorList>
    </citation>
    <scope>NUCLEOTIDE SEQUENCE [LARGE SCALE GENOMIC DNA]</scope>
    <source>
        <strain evidence="2 3">DSM 29005</strain>
    </source>
</reference>
<keyword evidence="3" id="KW-1185">Reference proteome</keyword>
<sequence>MDTVKLVQKATKGDDEAFEQLISTVRHKLYRTAYSYVKNEQDALDIYQDTIYKAYTVNSHFVSSQLPQTFPNSSGIQYILL</sequence>
<name>A0ABT9ZMZ2_9BACI</name>
<dbReference type="GO" id="GO:0000428">
    <property type="term" value="C:DNA-directed RNA polymerase complex"/>
    <property type="evidence" value="ECO:0007669"/>
    <property type="project" value="UniProtKB-KW"/>
</dbReference>
<dbReference type="Proteomes" id="UP001234495">
    <property type="component" value="Unassembled WGS sequence"/>
</dbReference>
<keyword evidence="2" id="KW-0804">Transcription</keyword>
<dbReference type="SUPFAM" id="SSF88946">
    <property type="entry name" value="Sigma2 domain of RNA polymerase sigma factors"/>
    <property type="match status" value="1"/>
</dbReference>
<evidence type="ECO:0000259" key="1">
    <source>
        <dbReference type="Pfam" id="PF04542"/>
    </source>
</evidence>
<comment type="caution">
    <text evidence="2">The sequence shown here is derived from an EMBL/GenBank/DDBJ whole genome shotgun (WGS) entry which is preliminary data.</text>
</comment>
<evidence type="ECO:0000313" key="3">
    <source>
        <dbReference type="Proteomes" id="UP001234495"/>
    </source>
</evidence>
<dbReference type="InterPro" id="IPR013325">
    <property type="entry name" value="RNA_pol_sigma_r2"/>
</dbReference>
<dbReference type="EMBL" id="JAUSUD010000054">
    <property type="protein sequence ID" value="MDQ0233648.1"/>
    <property type="molecule type" value="Genomic_DNA"/>
</dbReference>
<protein>
    <submittedName>
        <fullName evidence="2">DNA-directed RNA polymerase specialized sigma24 family protein</fullName>
    </submittedName>
</protein>
<dbReference type="Gene3D" id="1.10.1740.10">
    <property type="match status" value="1"/>
</dbReference>
<evidence type="ECO:0000313" key="2">
    <source>
        <dbReference type="EMBL" id="MDQ0233648.1"/>
    </source>
</evidence>